<sequence>MKKIGIIGAMEVEVETLKKDMEVGRVVKKAGMEFHEGVLNGMPVVVVRSGICKVNAAVCTQILIDDFGVDGIINTGVGGSLNAEINIGDIVISTDVVHHDVNAVEFGYALGQIPQMKVFSFPADEAFAEKAKAACNRVNPDITVWRGRICSGDQFVSSQEQKDQIIKAFHGWCTEMEGAGIAQTAYLNGVPFIIVRAISDKADNSAYVDYATFEKKAAEHSVRLVEALMSDLAQ</sequence>
<keyword evidence="5" id="KW-0486">Methionine biosynthesis</keyword>
<reference evidence="7 8" key="1">
    <citation type="submission" date="2019-08" db="EMBL/GenBank/DDBJ databases">
        <title>In-depth cultivation of the pig gut microbiome towards novel bacterial diversity and tailored functional studies.</title>
        <authorList>
            <person name="Wylensek D."/>
            <person name="Hitch T.C.A."/>
            <person name="Clavel T."/>
        </authorList>
    </citation>
    <scope>NUCLEOTIDE SEQUENCE [LARGE SCALE GENOMIC DNA]</scope>
    <source>
        <strain evidence="7 8">Oil+RF-744-WCA-WT-11</strain>
    </source>
</reference>
<proteinExistence type="predicted"/>
<dbReference type="PANTHER" id="PTHR46832">
    <property type="entry name" value="5'-METHYLTHIOADENOSINE/S-ADENOSYLHOMOCYSTEINE NUCLEOSIDASE"/>
    <property type="match status" value="1"/>
</dbReference>
<evidence type="ECO:0000256" key="3">
    <source>
        <dbReference type="ARBA" id="ARBA00022605"/>
    </source>
</evidence>
<dbReference type="CDD" id="cd09008">
    <property type="entry name" value="MTAN"/>
    <property type="match status" value="1"/>
</dbReference>
<dbReference type="PANTHER" id="PTHR46832:SF1">
    <property type="entry name" value="5'-METHYLTHIOADENOSINE_S-ADENOSYLHOMOCYSTEINE NUCLEOSIDASE"/>
    <property type="match status" value="1"/>
</dbReference>
<organism evidence="7 8">
    <name type="scientific">Porcincola intestinalis</name>
    <dbReference type="NCBI Taxonomy" id="2606632"/>
    <lineage>
        <taxon>Bacteria</taxon>
        <taxon>Bacillati</taxon>
        <taxon>Bacillota</taxon>
        <taxon>Clostridia</taxon>
        <taxon>Lachnospirales</taxon>
        <taxon>Lachnospiraceae</taxon>
        <taxon>Porcincola</taxon>
    </lineage>
</organism>
<comment type="pathway">
    <text evidence="1">Amino-acid biosynthesis; L-methionine biosynthesis via salvage pathway; S-methyl-5-thio-alpha-D-ribose 1-phosphate from S-methyl-5'-thioadenosine (hydrolase route): step 1/2.</text>
</comment>
<dbReference type="GO" id="GO:0008782">
    <property type="term" value="F:adenosylhomocysteine nucleosidase activity"/>
    <property type="evidence" value="ECO:0007669"/>
    <property type="project" value="UniProtKB-EC"/>
</dbReference>
<feature type="domain" description="Nucleoside phosphorylase" evidence="6">
    <location>
        <begin position="3"/>
        <end position="228"/>
    </location>
</feature>
<dbReference type="UniPathway" id="UPA00904">
    <property type="reaction ID" value="UER00871"/>
</dbReference>
<dbReference type="RefSeq" id="WP_328597086.1">
    <property type="nucleotide sequence ID" value="NZ_VULZ01000015.1"/>
</dbReference>
<evidence type="ECO:0000313" key="8">
    <source>
        <dbReference type="Proteomes" id="UP000481852"/>
    </source>
</evidence>
<evidence type="ECO:0000256" key="5">
    <source>
        <dbReference type="ARBA" id="ARBA00023167"/>
    </source>
</evidence>
<dbReference type="InterPro" id="IPR010049">
    <property type="entry name" value="MTA_SAH_Nsdase"/>
</dbReference>
<evidence type="ECO:0000256" key="1">
    <source>
        <dbReference type="ARBA" id="ARBA00004945"/>
    </source>
</evidence>
<evidence type="ECO:0000256" key="4">
    <source>
        <dbReference type="ARBA" id="ARBA00022801"/>
    </source>
</evidence>
<dbReference type="InterPro" id="IPR035994">
    <property type="entry name" value="Nucleoside_phosphorylase_sf"/>
</dbReference>
<keyword evidence="7" id="KW-0326">Glycosidase</keyword>
<keyword evidence="8" id="KW-1185">Reference proteome</keyword>
<dbReference type="EMBL" id="VULZ01000015">
    <property type="protein sequence ID" value="MSS15813.1"/>
    <property type="molecule type" value="Genomic_DNA"/>
</dbReference>
<dbReference type="Pfam" id="PF01048">
    <property type="entry name" value="PNP_UDP_1"/>
    <property type="match status" value="1"/>
</dbReference>
<evidence type="ECO:0000313" key="7">
    <source>
        <dbReference type="EMBL" id="MSS15813.1"/>
    </source>
</evidence>
<dbReference type="EC" id="3.2.2.9" evidence="2"/>
<protein>
    <recommendedName>
        <fullName evidence="2">adenosylhomocysteine nucleosidase</fullName>
        <ecNumber evidence="2">3.2.2.9</ecNumber>
    </recommendedName>
</protein>
<dbReference type="GO" id="GO:0005829">
    <property type="term" value="C:cytosol"/>
    <property type="evidence" value="ECO:0007669"/>
    <property type="project" value="TreeGrafter"/>
</dbReference>
<dbReference type="AlphaFoldDB" id="A0A6L5X8R6"/>
<dbReference type="GO" id="GO:0019284">
    <property type="term" value="P:L-methionine salvage from S-adenosylmethionine"/>
    <property type="evidence" value="ECO:0007669"/>
    <property type="project" value="TreeGrafter"/>
</dbReference>
<dbReference type="Proteomes" id="UP000481852">
    <property type="component" value="Unassembled WGS sequence"/>
</dbReference>
<dbReference type="NCBIfam" id="TIGR01704">
    <property type="entry name" value="MTA_SAH-Nsdase"/>
    <property type="match status" value="1"/>
</dbReference>
<gene>
    <name evidence="7" type="ORF">FYJ35_12365</name>
</gene>
<dbReference type="GO" id="GO:0009164">
    <property type="term" value="P:nucleoside catabolic process"/>
    <property type="evidence" value="ECO:0007669"/>
    <property type="project" value="InterPro"/>
</dbReference>
<dbReference type="NCBIfam" id="NF004079">
    <property type="entry name" value="PRK05584.1"/>
    <property type="match status" value="1"/>
</dbReference>
<dbReference type="GO" id="GO:0019509">
    <property type="term" value="P:L-methionine salvage from methylthioadenosine"/>
    <property type="evidence" value="ECO:0007669"/>
    <property type="project" value="UniProtKB-UniPathway"/>
</dbReference>
<evidence type="ECO:0000256" key="2">
    <source>
        <dbReference type="ARBA" id="ARBA00011974"/>
    </source>
</evidence>
<dbReference type="Gene3D" id="3.40.50.1580">
    <property type="entry name" value="Nucleoside phosphorylase domain"/>
    <property type="match status" value="1"/>
</dbReference>
<dbReference type="InterPro" id="IPR000845">
    <property type="entry name" value="Nucleoside_phosphorylase_d"/>
</dbReference>
<dbReference type="SUPFAM" id="SSF53167">
    <property type="entry name" value="Purine and uridine phosphorylases"/>
    <property type="match status" value="1"/>
</dbReference>
<name>A0A6L5X8R6_9FIRM</name>
<evidence type="ECO:0000259" key="6">
    <source>
        <dbReference type="Pfam" id="PF01048"/>
    </source>
</evidence>
<accession>A0A6L5X8R6</accession>
<dbReference type="GO" id="GO:0008930">
    <property type="term" value="F:methylthioadenosine nucleosidase activity"/>
    <property type="evidence" value="ECO:0007669"/>
    <property type="project" value="InterPro"/>
</dbReference>
<keyword evidence="4 7" id="KW-0378">Hydrolase</keyword>
<comment type="caution">
    <text evidence="7">The sequence shown here is derived from an EMBL/GenBank/DDBJ whole genome shotgun (WGS) entry which is preliminary data.</text>
</comment>
<keyword evidence="3" id="KW-0028">Amino-acid biosynthesis</keyword>